<dbReference type="InterPro" id="IPR001623">
    <property type="entry name" value="DnaJ_domain"/>
</dbReference>
<protein>
    <submittedName>
        <fullName evidence="3">DnaJ-domain-containing protein</fullName>
    </submittedName>
</protein>
<dbReference type="AlphaFoldDB" id="A0A2G4T6S0"/>
<dbReference type="InterPro" id="IPR018253">
    <property type="entry name" value="DnaJ_domain_CS"/>
</dbReference>
<dbReference type="SUPFAM" id="SSF46565">
    <property type="entry name" value="Chaperone J-domain"/>
    <property type="match status" value="1"/>
</dbReference>
<evidence type="ECO:0000313" key="4">
    <source>
        <dbReference type="Proteomes" id="UP000242254"/>
    </source>
</evidence>
<name>A0A2G4T6S0_RHIZD</name>
<dbReference type="PROSITE" id="PS50076">
    <property type="entry name" value="DNAJ_2"/>
    <property type="match status" value="1"/>
</dbReference>
<dbReference type="GO" id="GO:0030544">
    <property type="term" value="F:Hsp70 protein binding"/>
    <property type="evidence" value="ECO:0007669"/>
    <property type="project" value="InterPro"/>
</dbReference>
<dbReference type="Proteomes" id="UP000242254">
    <property type="component" value="Unassembled WGS sequence"/>
</dbReference>
<feature type="region of interest" description="Disordered" evidence="1">
    <location>
        <begin position="202"/>
        <end position="250"/>
    </location>
</feature>
<dbReference type="Gene3D" id="1.10.287.110">
    <property type="entry name" value="DnaJ domain"/>
    <property type="match status" value="1"/>
</dbReference>
<organism evidence="3 4">
    <name type="scientific">Rhizopus microsporus ATCC 52813</name>
    <dbReference type="NCBI Taxonomy" id="1340429"/>
    <lineage>
        <taxon>Eukaryota</taxon>
        <taxon>Fungi</taxon>
        <taxon>Fungi incertae sedis</taxon>
        <taxon>Mucoromycota</taxon>
        <taxon>Mucoromycotina</taxon>
        <taxon>Mucoromycetes</taxon>
        <taxon>Mucorales</taxon>
        <taxon>Mucorineae</taxon>
        <taxon>Rhizopodaceae</taxon>
        <taxon>Rhizopus</taxon>
    </lineage>
</organism>
<dbReference type="EMBL" id="KZ303843">
    <property type="protein sequence ID" value="PHZ16715.1"/>
    <property type="molecule type" value="Genomic_DNA"/>
</dbReference>
<feature type="compositionally biased region" description="Polar residues" evidence="1">
    <location>
        <begin position="202"/>
        <end position="214"/>
    </location>
</feature>
<dbReference type="GO" id="GO:0051082">
    <property type="term" value="F:unfolded protein binding"/>
    <property type="evidence" value="ECO:0007669"/>
    <property type="project" value="InterPro"/>
</dbReference>
<accession>A0A2G4T6S0</accession>
<dbReference type="PANTHER" id="PTHR45168:SF3">
    <property type="entry name" value="DNAJ HEAT SHOCK PROTEIN FAMILY (HSP40) MEMBER B2"/>
    <property type="match status" value="1"/>
</dbReference>
<sequence>MDYYKILELDSNCSEEDIKKAYRKLALKYHPDKNREPGAAEKFKAISEAYQILSDPEKRRIYDSRDSFVQADDDIPYTTHDNSYYYRTSPLFSTFQFQSPEDIFRQFFGGQDPFKLFFDDPFLGVSRRDPLFDNSPFDEFAGFSQRSSLFDSPLASGAKSVSTKTTIINGKRHTVTTIQDKDGVKVIEDYGDGHQRITINGMEQPTSITGPSSEQQQQQQRIAYNEEQPQKTSNRVSIDHTSPVNDTSTSVDANRMAHDRNTHGKFYRKPFLYNC</sequence>
<feature type="domain" description="J" evidence="2">
    <location>
        <begin position="2"/>
        <end position="66"/>
    </location>
</feature>
<dbReference type="PROSITE" id="PS00636">
    <property type="entry name" value="DNAJ_1"/>
    <property type="match status" value="1"/>
</dbReference>
<dbReference type="InterPro" id="IPR036869">
    <property type="entry name" value="J_dom_sf"/>
</dbReference>
<keyword evidence="4" id="KW-1185">Reference proteome</keyword>
<dbReference type="RefSeq" id="XP_023470423.1">
    <property type="nucleotide sequence ID" value="XM_023611936.1"/>
</dbReference>
<dbReference type="Pfam" id="PF00226">
    <property type="entry name" value="DnaJ"/>
    <property type="match status" value="1"/>
</dbReference>
<dbReference type="PANTHER" id="PTHR45168">
    <property type="entry name" value="DNAJ HOMOLOG SUBFAMILY B MEMBER 2"/>
    <property type="match status" value="1"/>
</dbReference>
<dbReference type="InterPro" id="IPR043183">
    <property type="entry name" value="DNJB2/6-like"/>
</dbReference>
<proteinExistence type="predicted"/>
<dbReference type="PRINTS" id="PR00625">
    <property type="entry name" value="JDOMAIN"/>
</dbReference>
<dbReference type="SMART" id="SM00271">
    <property type="entry name" value="DnaJ"/>
    <property type="match status" value="1"/>
</dbReference>
<dbReference type="CDD" id="cd06257">
    <property type="entry name" value="DnaJ"/>
    <property type="match status" value="1"/>
</dbReference>
<reference evidence="3 4" key="1">
    <citation type="journal article" date="2016" name="Proc. Natl. Acad. Sci. U.S.A.">
        <title>Lipid metabolic changes in an early divergent fungus govern the establishment of a mutualistic symbiosis with endobacteria.</title>
        <authorList>
            <person name="Lastovetsky O.A."/>
            <person name="Gaspar M.L."/>
            <person name="Mondo S.J."/>
            <person name="LaButti K.M."/>
            <person name="Sandor L."/>
            <person name="Grigoriev I.V."/>
            <person name="Henry S.A."/>
            <person name="Pawlowska T.E."/>
        </authorList>
    </citation>
    <scope>NUCLEOTIDE SEQUENCE [LARGE SCALE GENOMIC DNA]</scope>
    <source>
        <strain evidence="3 4">ATCC 52813</strain>
    </source>
</reference>
<evidence type="ECO:0000259" key="2">
    <source>
        <dbReference type="PROSITE" id="PS50076"/>
    </source>
</evidence>
<feature type="compositionally biased region" description="Polar residues" evidence="1">
    <location>
        <begin position="230"/>
        <end position="250"/>
    </location>
</feature>
<evidence type="ECO:0000313" key="3">
    <source>
        <dbReference type="EMBL" id="PHZ16715.1"/>
    </source>
</evidence>
<dbReference type="STRING" id="1340429.A0A2G4T6S0"/>
<evidence type="ECO:0000256" key="1">
    <source>
        <dbReference type="SAM" id="MobiDB-lite"/>
    </source>
</evidence>
<gene>
    <name evidence="3" type="ORF">RHIMIDRAFT_266705</name>
</gene>
<dbReference type="GeneID" id="35442925"/>